<protein>
    <submittedName>
        <fullName evidence="1">Uncharacterized protein</fullName>
    </submittedName>
</protein>
<organism evidence="1 2">
    <name type="scientific">Catenulispora pinistramenti</name>
    <dbReference type="NCBI Taxonomy" id="2705254"/>
    <lineage>
        <taxon>Bacteria</taxon>
        <taxon>Bacillati</taxon>
        <taxon>Actinomycetota</taxon>
        <taxon>Actinomycetes</taxon>
        <taxon>Catenulisporales</taxon>
        <taxon>Catenulisporaceae</taxon>
        <taxon>Catenulispora</taxon>
    </lineage>
</organism>
<evidence type="ECO:0000313" key="1">
    <source>
        <dbReference type="EMBL" id="MBS2547081.1"/>
    </source>
</evidence>
<dbReference type="EMBL" id="JAAFYZ010000022">
    <property type="protein sequence ID" value="MBS2547081.1"/>
    <property type="molecule type" value="Genomic_DNA"/>
</dbReference>
<comment type="caution">
    <text evidence="1">The sequence shown here is derived from an EMBL/GenBank/DDBJ whole genome shotgun (WGS) entry which is preliminary data.</text>
</comment>
<sequence length="462" mass="49646">MIASVAERRAAGDWRGACAAADVDVCLRTDSFRRDYGAEIADQASRVLCDLAPDLLRWHLPRRGHGSGDLLAGLLVPLAEFTDGSRRLTLAAATPQFALDAGQRIVLVVLGGRDDGATRSVLEAVRLKYPERLSLLRHSMFWSAEGAPGLAGLGDATPAERQICRLQDAGLTAEAWQAAGIELQLPASAAQQRWLAALPIRLSGLADRVRAALPGVDQAVVRSGVGALALSGLNAATAGARVAGDRAALDLPIVPNAVWSRVLDADLLRLGHLGDHELHPLIASALLDGPQPAVPEPDAWLYREVPFIAGPCHNAEGIPALWIHCGTTRHRIAHHRNAWHILDHRAHSGRESLLARLGGPTNPCQQALDYLSSGRHVIDLIESLLHHGRTTDIRDLLRTHAGASTTLSHIDLPAGGTVAAALAALRENTLRHRMILADATRTPDRIDHRRRARKGVPARTHW</sequence>
<name>A0ABS5KLZ5_9ACTN</name>
<evidence type="ECO:0000313" key="2">
    <source>
        <dbReference type="Proteomes" id="UP000730482"/>
    </source>
</evidence>
<reference evidence="1 2" key="1">
    <citation type="submission" date="2020-02" db="EMBL/GenBank/DDBJ databases">
        <title>Acidophilic actinobacteria isolated from forest soil.</title>
        <authorList>
            <person name="Golinska P."/>
        </authorList>
    </citation>
    <scope>NUCLEOTIDE SEQUENCE [LARGE SCALE GENOMIC DNA]</scope>
    <source>
        <strain evidence="1 2">NL8</strain>
    </source>
</reference>
<dbReference type="RefSeq" id="WP_212008684.1">
    <property type="nucleotide sequence ID" value="NZ_JAAFYZ010000022.1"/>
</dbReference>
<gene>
    <name evidence="1" type="ORF">KGQ19_09380</name>
</gene>
<dbReference type="Proteomes" id="UP000730482">
    <property type="component" value="Unassembled WGS sequence"/>
</dbReference>
<keyword evidence="2" id="KW-1185">Reference proteome</keyword>
<proteinExistence type="predicted"/>
<accession>A0ABS5KLZ5</accession>